<reference evidence="1 2" key="1">
    <citation type="submission" date="2017-05" db="EMBL/GenBank/DDBJ databases">
        <title>Whole genome sequencing of Yersinia kristensenii.</title>
        <authorList>
            <person name="Campioni F."/>
        </authorList>
    </citation>
    <scope>NUCLEOTIDE SEQUENCE [LARGE SCALE GENOMIC DNA]</scope>
    <source>
        <strain evidence="1 2">CFSAN060536</strain>
    </source>
</reference>
<evidence type="ECO:0000313" key="2">
    <source>
        <dbReference type="Proteomes" id="UP000196440"/>
    </source>
</evidence>
<evidence type="ECO:0000313" key="1">
    <source>
        <dbReference type="EMBL" id="OVZ85635.1"/>
    </source>
</evidence>
<organism evidence="1 2">
    <name type="scientific">Yersinia intermedia</name>
    <dbReference type="NCBI Taxonomy" id="631"/>
    <lineage>
        <taxon>Bacteria</taxon>
        <taxon>Pseudomonadati</taxon>
        <taxon>Pseudomonadota</taxon>
        <taxon>Gammaproteobacteria</taxon>
        <taxon>Enterobacterales</taxon>
        <taxon>Yersiniaceae</taxon>
        <taxon>Yersinia</taxon>
    </lineage>
</organism>
<gene>
    <name evidence="1" type="ORF">CBW57_13920</name>
</gene>
<name>A0A208ZYV0_YERIN</name>
<dbReference type="EMBL" id="NHOI01000017">
    <property type="protein sequence ID" value="OVZ85635.1"/>
    <property type="molecule type" value="Genomic_DNA"/>
</dbReference>
<protein>
    <submittedName>
        <fullName evidence="1">Uncharacterized protein</fullName>
    </submittedName>
</protein>
<dbReference type="Proteomes" id="UP000196440">
    <property type="component" value="Unassembled WGS sequence"/>
</dbReference>
<accession>A0A208ZYV0</accession>
<dbReference type="AlphaFoldDB" id="A0A208ZYV0"/>
<comment type="caution">
    <text evidence="1">The sequence shown here is derived from an EMBL/GenBank/DDBJ whole genome shotgun (WGS) entry which is preliminary data.</text>
</comment>
<proteinExistence type="predicted"/>
<sequence length="62" mass="7253">MFECYIKTYLLLIDFLAGELNLARQVRKFDASTIRGSRPLMVESGNRTRVSRWLGWMDEIIA</sequence>